<comment type="caution">
    <text evidence="1">The sequence shown here is derived from an EMBL/GenBank/DDBJ whole genome shotgun (WGS) entry which is preliminary data.</text>
</comment>
<protein>
    <submittedName>
        <fullName evidence="1">Uncharacterized protein</fullName>
    </submittedName>
</protein>
<sequence>MWSGHLRGRVQHWRALHAGGVTPVVELAKHLRAVLVDFVAHEAENRFVSFIMRVHHRTAHLACW</sequence>
<reference evidence="1" key="1">
    <citation type="submission" date="2019-08" db="EMBL/GenBank/DDBJ databases">
        <authorList>
            <person name="Kucharzyk K."/>
            <person name="Murdoch R.W."/>
            <person name="Higgins S."/>
            <person name="Loffler F."/>
        </authorList>
    </citation>
    <scope>NUCLEOTIDE SEQUENCE</scope>
</reference>
<organism evidence="1">
    <name type="scientific">bioreactor metagenome</name>
    <dbReference type="NCBI Taxonomy" id="1076179"/>
    <lineage>
        <taxon>unclassified sequences</taxon>
        <taxon>metagenomes</taxon>
        <taxon>ecological metagenomes</taxon>
    </lineage>
</organism>
<proteinExistence type="predicted"/>
<dbReference type="AlphaFoldDB" id="A0A645J9H2"/>
<evidence type="ECO:0000313" key="1">
    <source>
        <dbReference type="EMBL" id="MPN60261.1"/>
    </source>
</evidence>
<gene>
    <name evidence="1" type="ORF">SDC9_207987</name>
</gene>
<name>A0A645J9H2_9ZZZZ</name>
<dbReference type="EMBL" id="VSSQ01135289">
    <property type="protein sequence ID" value="MPN60261.1"/>
    <property type="molecule type" value="Genomic_DNA"/>
</dbReference>
<accession>A0A645J9H2</accession>